<dbReference type="STRING" id="926556.Echvi_0679"/>
<accession>L0FW21</accession>
<proteinExistence type="predicted"/>
<dbReference type="EMBL" id="CP003346">
    <property type="protein sequence ID" value="AGA76956.1"/>
    <property type="molecule type" value="Genomic_DNA"/>
</dbReference>
<evidence type="ECO:0000313" key="1">
    <source>
        <dbReference type="EMBL" id="AGA76956.1"/>
    </source>
</evidence>
<protein>
    <recommendedName>
        <fullName evidence="3">DUF4421 domain-containing protein</fullName>
    </recommendedName>
</protein>
<dbReference type="AlphaFoldDB" id="L0FW21"/>
<dbReference type="Proteomes" id="UP000010796">
    <property type="component" value="Chromosome"/>
</dbReference>
<gene>
    <name evidence="1" type="ordered locus">Echvi_0679</name>
</gene>
<dbReference type="eggNOG" id="COG5571">
    <property type="taxonomic scope" value="Bacteria"/>
</dbReference>
<keyword evidence="2" id="KW-1185">Reference proteome</keyword>
<dbReference type="Pfam" id="PF14391">
    <property type="entry name" value="DUF4421"/>
    <property type="match status" value="1"/>
</dbReference>
<sequence>MTVGMFLYSDLLFGQLKNDTTYFERFPEMVTGRFYLSRKYTGLNIKDRLGETPLLRYRPNSTLNMGVGASYNVFTLNLALGFGFLNPEIGKGDTKYLDAQVHAYPDKWAIDGFLQIYNGYHLASEGQFAPASQAYYYRQDIKVREVGASVKYVFNGEKFSYKAAFLQTEWQKKSAGTFLVGAEIYGGLAKGDSSFIPKKAMLDPSRDFNKLFFMEFGPNIGYAYTLVIAKHYFIMGAASGNLGLGFTNQYGLEKSTNWSVNANYLLKASTGYNSKRWAVNANYVFSNVRLAKNNDFNNSLLTGNYRLNIIYRFIPGPKGKKILNTINPYRYF</sequence>
<dbReference type="HOGENOM" id="CLU_062997_0_0_10"/>
<reference evidence="2" key="1">
    <citation type="submission" date="2012-02" db="EMBL/GenBank/DDBJ databases">
        <title>The complete genome of Echinicola vietnamensis DSM 17526.</title>
        <authorList>
            <person name="Lucas S."/>
            <person name="Copeland A."/>
            <person name="Lapidus A."/>
            <person name="Glavina del Rio T."/>
            <person name="Dalin E."/>
            <person name="Tice H."/>
            <person name="Bruce D."/>
            <person name="Goodwin L."/>
            <person name="Pitluck S."/>
            <person name="Peters L."/>
            <person name="Ovchinnikova G."/>
            <person name="Teshima H."/>
            <person name="Kyrpides N."/>
            <person name="Mavromatis K."/>
            <person name="Ivanova N."/>
            <person name="Brettin T."/>
            <person name="Detter J.C."/>
            <person name="Han C."/>
            <person name="Larimer F."/>
            <person name="Land M."/>
            <person name="Hauser L."/>
            <person name="Markowitz V."/>
            <person name="Cheng J.-F."/>
            <person name="Hugenholtz P."/>
            <person name="Woyke T."/>
            <person name="Wu D."/>
            <person name="Brambilla E."/>
            <person name="Klenk H.-P."/>
            <person name="Eisen J.A."/>
        </authorList>
    </citation>
    <scope>NUCLEOTIDE SEQUENCE [LARGE SCALE GENOMIC DNA]</scope>
    <source>
        <strain evidence="2">DSM 17526 / LMG 23754 / KMM 6221</strain>
    </source>
</reference>
<evidence type="ECO:0008006" key="3">
    <source>
        <dbReference type="Google" id="ProtNLM"/>
    </source>
</evidence>
<dbReference type="KEGG" id="evi:Echvi_0679"/>
<organism evidence="1 2">
    <name type="scientific">Echinicola vietnamensis (strain DSM 17526 / LMG 23754 / KMM 6221)</name>
    <dbReference type="NCBI Taxonomy" id="926556"/>
    <lineage>
        <taxon>Bacteria</taxon>
        <taxon>Pseudomonadati</taxon>
        <taxon>Bacteroidota</taxon>
        <taxon>Cytophagia</taxon>
        <taxon>Cytophagales</taxon>
        <taxon>Cyclobacteriaceae</taxon>
        <taxon>Echinicola</taxon>
    </lineage>
</organism>
<dbReference type="InterPro" id="IPR025535">
    <property type="entry name" value="DUF4421"/>
</dbReference>
<evidence type="ECO:0000313" key="2">
    <source>
        <dbReference type="Proteomes" id="UP000010796"/>
    </source>
</evidence>
<name>L0FW21_ECHVK</name>